<proteinExistence type="predicted"/>
<evidence type="ECO:0000313" key="2">
    <source>
        <dbReference type="EMBL" id="KAK9091023.1"/>
    </source>
</evidence>
<dbReference type="AlphaFoldDB" id="A0AAP0EIA6"/>
<evidence type="ECO:0000256" key="1">
    <source>
        <dbReference type="SAM" id="MobiDB-lite"/>
    </source>
</evidence>
<organism evidence="2 3">
    <name type="scientific">Stephania japonica</name>
    <dbReference type="NCBI Taxonomy" id="461633"/>
    <lineage>
        <taxon>Eukaryota</taxon>
        <taxon>Viridiplantae</taxon>
        <taxon>Streptophyta</taxon>
        <taxon>Embryophyta</taxon>
        <taxon>Tracheophyta</taxon>
        <taxon>Spermatophyta</taxon>
        <taxon>Magnoliopsida</taxon>
        <taxon>Ranunculales</taxon>
        <taxon>Menispermaceae</taxon>
        <taxon>Menispermoideae</taxon>
        <taxon>Cissampelideae</taxon>
        <taxon>Stephania</taxon>
    </lineage>
</organism>
<accession>A0AAP0EIA6</accession>
<keyword evidence="3" id="KW-1185">Reference proteome</keyword>
<name>A0AAP0EIA6_9MAGN</name>
<evidence type="ECO:0000313" key="3">
    <source>
        <dbReference type="Proteomes" id="UP001417504"/>
    </source>
</evidence>
<comment type="caution">
    <text evidence="2">The sequence shown here is derived from an EMBL/GenBank/DDBJ whole genome shotgun (WGS) entry which is preliminary data.</text>
</comment>
<feature type="region of interest" description="Disordered" evidence="1">
    <location>
        <begin position="53"/>
        <end position="76"/>
    </location>
</feature>
<dbReference type="EMBL" id="JBBNAE010000010">
    <property type="protein sequence ID" value="KAK9091023.1"/>
    <property type="molecule type" value="Genomic_DNA"/>
</dbReference>
<sequence>MQERSTHLMNVKCVKMHDQQIAIVTSSTSSVGTKLPKSRCTPLLMSLETAPSSLLPAGHMNSKPTIASQQMIPVPT</sequence>
<protein>
    <submittedName>
        <fullName evidence="2">Uncharacterized protein</fullName>
    </submittedName>
</protein>
<dbReference type="Proteomes" id="UP001417504">
    <property type="component" value="Unassembled WGS sequence"/>
</dbReference>
<gene>
    <name evidence="2" type="ORF">Sjap_024200</name>
</gene>
<reference evidence="2 3" key="1">
    <citation type="submission" date="2024-01" db="EMBL/GenBank/DDBJ databases">
        <title>Genome assemblies of Stephania.</title>
        <authorList>
            <person name="Yang L."/>
        </authorList>
    </citation>
    <scope>NUCLEOTIDE SEQUENCE [LARGE SCALE GENOMIC DNA]</scope>
    <source>
        <strain evidence="2">QJT</strain>
        <tissue evidence="2">Leaf</tissue>
    </source>
</reference>
<feature type="compositionally biased region" description="Polar residues" evidence="1">
    <location>
        <begin position="62"/>
        <end position="76"/>
    </location>
</feature>